<comment type="caution">
    <text evidence="3">The sequence shown here is derived from an EMBL/GenBank/DDBJ whole genome shotgun (WGS) entry which is preliminary data.</text>
</comment>
<evidence type="ECO:0000313" key="3">
    <source>
        <dbReference type="EMBL" id="RSH85509.1"/>
    </source>
</evidence>
<dbReference type="Proteomes" id="UP000279259">
    <property type="component" value="Unassembled WGS sequence"/>
</dbReference>
<feature type="region of interest" description="Disordered" evidence="1">
    <location>
        <begin position="1"/>
        <end position="97"/>
    </location>
</feature>
<dbReference type="Pfam" id="PF06912">
    <property type="entry name" value="DUF1275"/>
    <property type="match status" value="1"/>
</dbReference>
<dbReference type="InterPro" id="IPR010699">
    <property type="entry name" value="DUF1275"/>
</dbReference>
<proteinExistence type="predicted"/>
<keyword evidence="4" id="KW-1185">Reference proteome</keyword>
<keyword evidence="2" id="KW-1133">Transmembrane helix</keyword>
<name>A0A427Y364_9TREE</name>
<keyword evidence="2" id="KW-0812">Transmembrane</keyword>
<feature type="transmembrane region" description="Helical" evidence="2">
    <location>
        <begin position="344"/>
        <end position="365"/>
    </location>
</feature>
<keyword evidence="2" id="KW-0472">Membrane</keyword>
<reference evidence="3 4" key="1">
    <citation type="submission" date="2018-11" db="EMBL/GenBank/DDBJ databases">
        <title>Genome sequence of Saitozyma podzolica DSM 27192.</title>
        <authorList>
            <person name="Aliyu H."/>
            <person name="Gorte O."/>
            <person name="Ochsenreither K."/>
        </authorList>
    </citation>
    <scope>NUCLEOTIDE SEQUENCE [LARGE SCALE GENOMIC DNA]</scope>
    <source>
        <strain evidence="3 4">DSM 27192</strain>
    </source>
</reference>
<dbReference type="STRING" id="1890683.A0A427Y364"/>
<dbReference type="EMBL" id="RSCD01000020">
    <property type="protein sequence ID" value="RSH85509.1"/>
    <property type="molecule type" value="Genomic_DNA"/>
</dbReference>
<evidence type="ECO:0000313" key="4">
    <source>
        <dbReference type="Proteomes" id="UP000279259"/>
    </source>
</evidence>
<feature type="transmembrane region" description="Helical" evidence="2">
    <location>
        <begin position="163"/>
        <end position="184"/>
    </location>
</feature>
<evidence type="ECO:0000256" key="2">
    <source>
        <dbReference type="SAM" id="Phobius"/>
    </source>
</evidence>
<gene>
    <name evidence="3" type="ORF">EHS25_004905</name>
</gene>
<evidence type="ECO:0008006" key="5">
    <source>
        <dbReference type="Google" id="ProtNLM"/>
    </source>
</evidence>
<dbReference type="PANTHER" id="PTHR37488">
    <property type="entry name" value="DUF1275 DOMAIN-CONTAINING PROTEIN"/>
    <property type="match status" value="1"/>
</dbReference>
<feature type="transmembrane region" description="Helical" evidence="2">
    <location>
        <begin position="321"/>
        <end position="338"/>
    </location>
</feature>
<feature type="compositionally biased region" description="Basic and acidic residues" evidence="1">
    <location>
        <begin position="1"/>
        <end position="10"/>
    </location>
</feature>
<evidence type="ECO:0000256" key="1">
    <source>
        <dbReference type="SAM" id="MobiDB-lite"/>
    </source>
</evidence>
<dbReference type="AlphaFoldDB" id="A0A427Y364"/>
<organism evidence="3 4">
    <name type="scientific">Saitozyma podzolica</name>
    <dbReference type="NCBI Taxonomy" id="1890683"/>
    <lineage>
        <taxon>Eukaryota</taxon>
        <taxon>Fungi</taxon>
        <taxon>Dikarya</taxon>
        <taxon>Basidiomycota</taxon>
        <taxon>Agaricomycotina</taxon>
        <taxon>Tremellomycetes</taxon>
        <taxon>Tremellales</taxon>
        <taxon>Trimorphomycetaceae</taxon>
        <taxon>Saitozyma</taxon>
    </lineage>
</organism>
<feature type="transmembrane region" description="Helical" evidence="2">
    <location>
        <begin position="227"/>
        <end position="246"/>
    </location>
</feature>
<sequence>MSLHATRHDSSSGSASTLPALSPHSADRTRVSDLECSTHAPHQPNATSPDIPSRTPFPRGSSLDDTRSHAPQPQACTLPIKPSGCATPTSRRFASPPWKKREGWAGYLAENVPTVNIVPTLVLQAFSAGILEATTYADFSTFASNQTGNAILLTVSIVGAHPLLLLTGVSLGSFLGSAFVFGHLGHFMGEHSHSQNPPITVSSLLSLIAPNRLHPADPLPGVRRRGWLILTTFIQALIMFICAILLSPHGSPIVSTGGADEWLTLSLFAIMSGSQVAMARQSACQEMPTAPMTSSCVDLMADKYIFLPWNHPKAEPRNRRVMYIGAMIVGGVLGAVVHRFAGSWVVVLVTGSMKMAVIGALAIAAPEESPQEA</sequence>
<protein>
    <recommendedName>
        <fullName evidence="5">DUF1275 domain protein</fullName>
    </recommendedName>
</protein>
<dbReference type="OrthoDB" id="5288586at2759"/>
<dbReference type="PANTHER" id="PTHR37488:SF2">
    <property type="entry name" value="DUF1275 DOMAIN-CONTAINING PROTEIN"/>
    <property type="match status" value="1"/>
</dbReference>
<accession>A0A427Y364</accession>